<evidence type="ECO:0000313" key="3">
    <source>
        <dbReference type="EMBL" id="MDN7244424.1"/>
    </source>
</evidence>
<protein>
    <submittedName>
        <fullName evidence="3">DUF418 domain-containing protein</fullName>
    </submittedName>
</protein>
<feature type="transmembrane region" description="Helical" evidence="1">
    <location>
        <begin position="242"/>
        <end position="264"/>
    </location>
</feature>
<dbReference type="InterPro" id="IPR052529">
    <property type="entry name" value="Bact_Transport_Assoc"/>
</dbReference>
<dbReference type="InterPro" id="IPR007349">
    <property type="entry name" value="DUF418"/>
</dbReference>
<name>A0ABT8N970_9BACL</name>
<keyword evidence="1" id="KW-0472">Membrane</keyword>
<evidence type="ECO:0000259" key="2">
    <source>
        <dbReference type="Pfam" id="PF04235"/>
    </source>
</evidence>
<dbReference type="Pfam" id="PF04235">
    <property type="entry name" value="DUF418"/>
    <property type="match status" value="1"/>
</dbReference>
<feature type="transmembrane region" description="Helical" evidence="1">
    <location>
        <begin position="344"/>
        <end position="363"/>
    </location>
</feature>
<dbReference type="Proteomes" id="UP001172142">
    <property type="component" value="Unassembled WGS sequence"/>
</dbReference>
<feature type="transmembrane region" description="Helical" evidence="1">
    <location>
        <begin position="116"/>
        <end position="135"/>
    </location>
</feature>
<comment type="caution">
    <text evidence="3">The sequence shown here is derived from an EMBL/GenBank/DDBJ whole genome shotgun (WGS) entry which is preliminary data.</text>
</comment>
<feature type="transmembrane region" description="Helical" evidence="1">
    <location>
        <begin position="92"/>
        <end position="110"/>
    </location>
</feature>
<proteinExistence type="predicted"/>
<dbReference type="PANTHER" id="PTHR30590">
    <property type="entry name" value="INNER MEMBRANE PROTEIN"/>
    <property type="match status" value="1"/>
</dbReference>
<keyword evidence="1" id="KW-0812">Transmembrane</keyword>
<dbReference type="EMBL" id="JAUJWU010000001">
    <property type="protein sequence ID" value="MDN7244424.1"/>
    <property type="molecule type" value="Genomic_DNA"/>
</dbReference>
<reference evidence="3 4" key="1">
    <citation type="submission" date="2023-07" db="EMBL/GenBank/DDBJ databases">
        <title>Novel species in genus Planococcus.</title>
        <authorList>
            <person name="Ning S."/>
        </authorList>
    </citation>
    <scope>NUCLEOTIDE SEQUENCE [LARGE SCALE GENOMIC DNA]</scope>
    <source>
        <strain evidence="3 4">N017</strain>
    </source>
</reference>
<feature type="transmembrane region" description="Helical" evidence="1">
    <location>
        <begin position="61"/>
        <end position="80"/>
    </location>
</feature>
<evidence type="ECO:0000256" key="1">
    <source>
        <dbReference type="SAM" id="Phobius"/>
    </source>
</evidence>
<dbReference type="PANTHER" id="PTHR30590:SF2">
    <property type="entry name" value="INNER MEMBRANE PROTEIN"/>
    <property type="match status" value="1"/>
</dbReference>
<organism evidence="3 4">
    <name type="scientific">Planococcus shenhongbingii</name>
    <dbReference type="NCBI Taxonomy" id="3058398"/>
    <lineage>
        <taxon>Bacteria</taxon>
        <taxon>Bacillati</taxon>
        <taxon>Bacillota</taxon>
        <taxon>Bacilli</taxon>
        <taxon>Bacillales</taxon>
        <taxon>Caryophanaceae</taxon>
        <taxon>Planococcus</taxon>
    </lineage>
</organism>
<keyword evidence="4" id="KW-1185">Reference proteome</keyword>
<gene>
    <name evidence="3" type="ORF">QWY13_02880</name>
</gene>
<feature type="transmembrane region" description="Helical" evidence="1">
    <location>
        <begin position="276"/>
        <end position="294"/>
    </location>
</feature>
<feature type="transmembrane region" description="Helical" evidence="1">
    <location>
        <begin position="142"/>
        <end position="167"/>
    </location>
</feature>
<feature type="transmembrane region" description="Helical" evidence="1">
    <location>
        <begin position="314"/>
        <end position="332"/>
    </location>
</feature>
<feature type="domain" description="DUF418" evidence="2">
    <location>
        <begin position="228"/>
        <end position="381"/>
    </location>
</feature>
<sequence>MKLQPVALNERIEAIDLMRGFSLLGILLINMLAFHSPFSYIDPYTWFDGPFDTEVFGFIDIFIQGSFYPLFSMLFGYGLAMQYMKAQERQQPFLPVAIKRLLILLGFGILHAFLIWYGDILITYAVTGFFLLALLRLSPAWLLALGAAIYTLPHAFLLGLMFIAVSIDPNIYTGIQEVQSSLAAYPTGTFADIFSQRFSDWMHSNNPSGYLYLIVTILPFLMVGAAAAKVRLIERAGLFHKSWINAAAGLLIIGLLLKAAPLLIDNNYAFRYIQDIFGGPLVAMGYAALIVLIADSRRMRKVLSPIAKVGRMSLTTYLSQSIIATFIFYSYGLGLYGQVDVLTGTWIALGIFAIQLIFAELWLSKYGQGPLEYLSRRMTYGRNLEKSNNSKR</sequence>
<feature type="transmembrane region" description="Helical" evidence="1">
    <location>
        <begin position="210"/>
        <end position="230"/>
    </location>
</feature>
<evidence type="ECO:0000313" key="4">
    <source>
        <dbReference type="Proteomes" id="UP001172142"/>
    </source>
</evidence>
<feature type="transmembrane region" description="Helical" evidence="1">
    <location>
        <begin position="21"/>
        <end position="41"/>
    </location>
</feature>
<accession>A0ABT8N970</accession>
<dbReference type="RefSeq" id="WP_301854827.1">
    <property type="nucleotide sequence ID" value="NZ_JAUJWU010000001.1"/>
</dbReference>
<keyword evidence="1" id="KW-1133">Transmembrane helix</keyword>